<dbReference type="PANTHER" id="PTHR45453:SF1">
    <property type="entry name" value="PHOSPHATE REGULON SENSOR PROTEIN PHOR"/>
    <property type="match status" value="1"/>
</dbReference>
<organism evidence="9 10">
    <name type="scientific">Eubacterium uniforme</name>
    <dbReference type="NCBI Taxonomy" id="39495"/>
    <lineage>
        <taxon>Bacteria</taxon>
        <taxon>Bacillati</taxon>
        <taxon>Bacillota</taxon>
        <taxon>Clostridia</taxon>
        <taxon>Eubacteriales</taxon>
        <taxon>Eubacteriaceae</taxon>
        <taxon>Eubacterium</taxon>
    </lineage>
</organism>
<feature type="domain" description="Histidine kinase" evidence="8">
    <location>
        <begin position="89"/>
        <end position="309"/>
    </location>
</feature>
<keyword evidence="4" id="KW-0597">Phosphoprotein</keyword>
<dbReference type="InterPro" id="IPR005467">
    <property type="entry name" value="His_kinase_dom"/>
</dbReference>
<evidence type="ECO:0000313" key="10">
    <source>
        <dbReference type="Proteomes" id="UP000190814"/>
    </source>
</evidence>
<comment type="subcellular location">
    <subcellularLocation>
        <location evidence="2">Membrane</location>
    </subcellularLocation>
</comment>
<evidence type="ECO:0000256" key="4">
    <source>
        <dbReference type="ARBA" id="ARBA00022553"/>
    </source>
</evidence>
<gene>
    <name evidence="9" type="ORF">SAMN02745111_01135</name>
</gene>
<dbReference type="CDD" id="cd00082">
    <property type="entry name" value="HisKA"/>
    <property type="match status" value="1"/>
</dbReference>
<dbReference type="InterPro" id="IPR003661">
    <property type="entry name" value="HisK_dim/P_dom"/>
</dbReference>
<protein>
    <recommendedName>
        <fullName evidence="3">histidine kinase</fullName>
        <ecNumber evidence="3">2.7.13.3</ecNumber>
    </recommendedName>
</protein>
<dbReference type="GO" id="GO:0005886">
    <property type="term" value="C:plasma membrane"/>
    <property type="evidence" value="ECO:0007669"/>
    <property type="project" value="TreeGrafter"/>
</dbReference>
<evidence type="ECO:0000256" key="1">
    <source>
        <dbReference type="ARBA" id="ARBA00000085"/>
    </source>
</evidence>
<keyword evidence="6 9" id="KW-0418">Kinase</keyword>
<dbReference type="PRINTS" id="PR00344">
    <property type="entry name" value="BCTRLSENSOR"/>
</dbReference>
<evidence type="ECO:0000256" key="7">
    <source>
        <dbReference type="ARBA" id="ARBA00023012"/>
    </source>
</evidence>
<comment type="catalytic activity">
    <reaction evidence="1">
        <text>ATP + protein L-histidine = ADP + protein N-phospho-L-histidine.</text>
        <dbReference type="EC" id="2.7.13.3"/>
    </reaction>
</comment>
<dbReference type="AlphaFoldDB" id="A0A1T4VLZ2"/>
<proteinExistence type="predicted"/>
<dbReference type="SUPFAM" id="SSF47384">
    <property type="entry name" value="Homodimeric domain of signal transducing histidine kinase"/>
    <property type="match status" value="1"/>
</dbReference>
<dbReference type="GO" id="GO:0000155">
    <property type="term" value="F:phosphorelay sensor kinase activity"/>
    <property type="evidence" value="ECO:0007669"/>
    <property type="project" value="InterPro"/>
</dbReference>
<evidence type="ECO:0000256" key="3">
    <source>
        <dbReference type="ARBA" id="ARBA00012438"/>
    </source>
</evidence>
<evidence type="ECO:0000259" key="8">
    <source>
        <dbReference type="PROSITE" id="PS50109"/>
    </source>
</evidence>
<evidence type="ECO:0000256" key="6">
    <source>
        <dbReference type="ARBA" id="ARBA00022777"/>
    </source>
</evidence>
<dbReference type="Pfam" id="PF00512">
    <property type="entry name" value="HisKA"/>
    <property type="match status" value="1"/>
</dbReference>
<dbReference type="GO" id="GO:0016036">
    <property type="term" value="P:cellular response to phosphate starvation"/>
    <property type="evidence" value="ECO:0007669"/>
    <property type="project" value="TreeGrafter"/>
</dbReference>
<dbReference type="Gene3D" id="3.30.565.10">
    <property type="entry name" value="Histidine kinase-like ATPase, C-terminal domain"/>
    <property type="match status" value="1"/>
</dbReference>
<evidence type="ECO:0000256" key="2">
    <source>
        <dbReference type="ARBA" id="ARBA00004370"/>
    </source>
</evidence>
<dbReference type="PROSITE" id="PS50109">
    <property type="entry name" value="HIS_KIN"/>
    <property type="match status" value="1"/>
</dbReference>
<accession>A0A1T4VLZ2</accession>
<sequence length="309" mass="35821">MIRVFLEITLVVIVFWQFCRIQRFKSEMNQLCDELDNLLDGQKGFLLFRTNNEQVQRLTVSVNGFLERVYKKNAEFKIIKKELREMMVDLSHDLKTPLTTLSGYVQLLQLRLKEEPENIKSVEQILKKLKIKTEQTNRGIMQFLDIAKIQSGDMEISKHQIDINRLCKEVLMEYYDVLELNGIYVNVQIEDKASMIISDYNAICCILRNLIDNALKYGMDGKYLGLAVKESDDTISIEVTDHGQGIEKDEQEFIFERNYRAKAVRQKNNDGSGLGLSICSKLAEQLNAKLRVNSIPHEKTIFKLLLEKS</sequence>
<dbReference type="EMBL" id="FUXZ01000006">
    <property type="protein sequence ID" value="SKA65581.1"/>
    <property type="molecule type" value="Genomic_DNA"/>
</dbReference>
<dbReference type="SMART" id="SM00388">
    <property type="entry name" value="HisKA"/>
    <property type="match status" value="1"/>
</dbReference>
<dbReference type="Pfam" id="PF02518">
    <property type="entry name" value="HATPase_c"/>
    <property type="match status" value="1"/>
</dbReference>
<dbReference type="STRING" id="39495.SAMN02745111_01135"/>
<evidence type="ECO:0000256" key="5">
    <source>
        <dbReference type="ARBA" id="ARBA00022679"/>
    </source>
</evidence>
<dbReference type="Gene3D" id="1.10.287.130">
    <property type="match status" value="1"/>
</dbReference>
<evidence type="ECO:0000313" key="9">
    <source>
        <dbReference type="EMBL" id="SKA65581.1"/>
    </source>
</evidence>
<name>A0A1T4VLZ2_9FIRM</name>
<dbReference type="SMART" id="SM00387">
    <property type="entry name" value="HATPase_c"/>
    <property type="match status" value="1"/>
</dbReference>
<reference evidence="9 10" key="1">
    <citation type="submission" date="2017-02" db="EMBL/GenBank/DDBJ databases">
        <authorList>
            <person name="Peterson S.W."/>
        </authorList>
    </citation>
    <scope>NUCLEOTIDE SEQUENCE [LARGE SCALE GENOMIC DNA]</scope>
    <source>
        <strain evidence="9 10">ATCC 35992</strain>
    </source>
</reference>
<dbReference type="GO" id="GO:0004721">
    <property type="term" value="F:phosphoprotein phosphatase activity"/>
    <property type="evidence" value="ECO:0007669"/>
    <property type="project" value="TreeGrafter"/>
</dbReference>
<dbReference type="SUPFAM" id="SSF55874">
    <property type="entry name" value="ATPase domain of HSP90 chaperone/DNA topoisomerase II/histidine kinase"/>
    <property type="match status" value="1"/>
</dbReference>
<dbReference type="RefSeq" id="WP_078766007.1">
    <property type="nucleotide sequence ID" value="NZ_FUXZ01000006.1"/>
</dbReference>
<dbReference type="EC" id="2.7.13.3" evidence="3"/>
<keyword evidence="7" id="KW-0902">Two-component regulatory system</keyword>
<keyword evidence="5" id="KW-0808">Transferase</keyword>
<dbReference type="OrthoDB" id="335833at2"/>
<dbReference type="InterPro" id="IPR003594">
    <property type="entry name" value="HATPase_dom"/>
</dbReference>
<dbReference type="InterPro" id="IPR036890">
    <property type="entry name" value="HATPase_C_sf"/>
</dbReference>
<dbReference type="Proteomes" id="UP000190814">
    <property type="component" value="Unassembled WGS sequence"/>
</dbReference>
<keyword evidence="10" id="KW-1185">Reference proteome</keyword>
<dbReference type="PANTHER" id="PTHR45453">
    <property type="entry name" value="PHOSPHATE REGULON SENSOR PROTEIN PHOR"/>
    <property type="match status" value="1"/>
</dbReference>
<dbReference type="InterPro" id="IPR004358">
    <property type="entry name" value="Sig_transdc_His_kin-like_C"/>
</dbReference>
<dbReference type="InterPro" id="IPR036097">
    <property type="entry name" value="HisK_dim/P_sf"/>
</dbReference>
<dbReference type="InterPro" id="IPR050351">
    <property type="entry name" value="BphY/WalK/GraS-like"/>
</dbReference>